<accession>A0A0F0KYU8</accession>
<feature type="compositionally biased region" description="Basic and acidic residues" evidence="1">
    <location>
        <begin position="70"/>
        <end position="100"/>
    </location>
</feature>
<proteinExistence type="predicted"/>
<dbReference type="AlphaFoldDB" id="A0A0F0KYU8"/>
<feature type="region of interest" description="Disordered" evidence="1">
    <location>
        <begin position="1"/>
        <end position="100"/>
    </location>
</feature>
<dbReference type="RefSeq" id="WP_045262665.1">
    <property type="nucleotide sequence ID" value="NZ_JYIV01000017.1"/>
</dbReference>
<dbReference type="EMBL" id="JYIV01000017">
    <property type="protein sequence ID" value="KJL25280.1"/>
    <property type="molecule type" value="Genomic_DNA"/>
</dbReference>
<feature type="compositionally biased region" description="Low complexity" evidence="1">
    <location>
        <begin position="50"/>
        <end position="59"/>
    </location>
</feature>
<name>A0A0F0KYU8_9MICO</name>
<comment type="caution">
    <text evidence="2">The sequence shown here is derived from an EMBL/GenBank/DDBJ whole genome shotgun (WGS) entry which is preliminary data.</text>
</comment>
<evidence type="ECO:0000256" key="1">
    <source>
        <dbReference type="SAM" id="MobiDB-lite"/>
    </source>
</evidence>
<sequence length="100" mass="10053">MSGDHGSRPETARSPVEGDADSRIAEHLAERGGDQPADPGDVPAGGAGADSGAASAVGVEPGSRSSVPDESTHNDDPGIGTRRPDIDEANREDGDPGRRA</sequence>
<reference evidence="2 3" key="1">
    <citation type="submission" date="2015-02" db="EMBL/GenBank/DDBJ databases">
        <title>Draft genome sequences of ten Microbacterium spp. with emphasis on heavy metal contaminated environments.</title>
        <authorList>
            <person name="Corretto E."/>
        </authorList>
    </citation>
    <scope>NUCLEOTIDE SEQUENCE [LARGE SCALE GENOMIC DNA]</scope>
    <source>
        <strain evidence="2 3">BEL163</strain>
    </source>
</reference>
<protein>
    <submittedName>
        <fullName evidence="2">Uncharacterized protein</fullName>
    </submittedName>
</protein>
<feature type="compositionally biased region" description="Basic and acidic residues" evidence="1">
    <location>
        <begin position="20"/>
        <end position="33"/>
    </location>
</feature>
<gene>
    <name evidence="2" type="ORF">RN51_00727</name>
</gene>
<organism evidence="2 3">
    <name type="scientific">Microbacterium oxydans</name>
    <dbReference type="NCBI Taxonomy" id="82380"/>
    <lineage>
        <taxon>Bacteria</taxon>
        <taxon>Bacillati</taxon>
        <taxon>Actinomycetota</taxon>
        <taxon>Actinomycetes</taxon>
        <taxon>Micrococcales</taxon>
        <taxon>Microbacteriaceae</taxon>
        <taxon>Microbacterium</taxon>
    </lineage>
</organism>
<dbReference type="Proteomes" id="UP000033725">
    <property type="component" value="Unassembled WGS sequence"/>
</dbReference>
<evidence type="ECO:0000313" key="3">
    <source>
        <dbReference type="Proteomes" id="UP000033725"/>
    </source>
</evidence>
<evidence type="ECO:0000313" key="2">
    <source>
        <dbReference type="EMBL" id="KJL25280.1"/>
    </source>
</evidence>
<feature type="compositionally biased region" description="Basic and acidic residues" evidence="1">
    <location>
        <begin position="1"/>
        <end position="11"/>
    </location>
</feature>
<dbReference type="OrthoDB" id="5082100at2"/>
<dbReference type="PATRIC" id="fig|82380.10.peg.727"/>